<dbReference type="Proteomes" id="UP000053354">
    <property type="component" value="Chromosome"/>
</dbReference>
<keyword evidence="1" id="KW-1133">Transmembrane helix</keyword>
<dbReference type="EMBL" id="CP016540">
    <property type="protein sequence ID" value="ANU27055.1"/>
    <property type="molecule type" value="Genomic_DNA"/>
</dbReference>
<accession>A0A1B1S1I4</accession>
<feature type="transmembrane region" description="Helical" evidence="1">
    <location>
        <begin position="65"/>
        <end position="84"/>
    </location>
</feature>
<organism evidence="2 3">
    <name type="scientific">Planococcus versutus</name>
    <dbReference type="NCBI Taxonomy" id="1302659"/>
    <lineage>
        <taxon>Bacteria</taxon>
        <taxon>Bacillati</taxon>
        <taxon>Bacillota</taxon>
        <taxon>Bacilli</taxon>
        <taxon>Bacillales</taxon>
        <taxon>Caryophanaceae</taxon>
        <taxon>Planococcus</taxon>
    </lineage>
</organism>
<dbReference type="KEGG" id="pll:I858_008635"/>
<keyword evidence="1" id="KW-0812">Transmembrane</keyword>
<keyword evidence="3" id="KW-1185">Reference proteome</keyword>
<dbReference type="AlphaFoldDB" id="A0A1B1S1I4"/>
<feature type="transmembrane region" description="Helical" evidence="1">
    <location>
        <begin position="37"/>
        <end position="53"/>
    </location>
</feature>
<proteinExistence type="predicted"/>
<evidence type="ECO:0000313" key="3">
    <source>
        <dbReference type="Proteomes" id="UP000053354"/>
    </source>
</evidence>
<feature type="transmembrane region" description="Helical" evidence="1">
    <location>
        <begin position="12"/>
        <end position="31"/>
    </location>
</feature>
<feature type="transmembrane region" description="Helical" evidence="1">
    <location>
        <begin position="96"/>
        <end position="115"/>
    </location>
</feature>
<evidence type="ECO:0008006" key="4">
    <source>
        <dbReference type="Google" id="ProtNLM"/>
    </source>
</evidence>
<protein>
    <recommendedName>
        <fullName evidence="4">Permease</fullName>
    </recommendedName>
</protein>
<gene>
    <name evidence="2" type="ORF">I858_008635</name>
</gene>
<reference evidence="2" key="1">
    <citation type="submission" date="2016-10" db="EMBL/GenBank/DDBJ databases">
        <authorList>
            <person name="See-Too W.S."/>
        </authorList>
    </citation>
    <scope>NUCLEOTIDE SEQUENCE</scope>
    <source>
        <strain evidence="2">L10.15</strain>
    </source>
</reference>
<evidence type="ECO:0000256" key="1">
    <source>
        <dbReference type="SAM" id="Phobius"/>
    </source>
</evidence>
<sequence length="123" mass="14492">MKYEVFGIKKDIFSIIVILAFIGFLVATFFLQYEYFFLTRFVSLIFAVVYLVIELKKEYFSSHKPLYILFSVVSMLALTVSILLDKTFGTDEFNARIFYCLIFMFCLLVISYRDLYEKNNGAK</sequence>
<name>A0A1B1S1I4_9BACL</name>
<keyword evidence="1" id="KW-0472">Membrane</keyword>
<evidence type="ECO:0000313" key="2">
    <source>
        <dbReference type="EMBL" id="ANU27055.1"/>
    </source>
</evidence>